<proteinExistence type="inferred from homology"/>
<dbReference type="EMBL" id="AFZE01000001">
    <property type="protein sequence ID" value="EHL16841.1"/>
    <property type="molecule type" value="Genomic_DNA"/>
</dbReference>
<reference evidence="9 10" key="1">
    <citation type="submission" date="2011-08" db="EMBL/GenBank/DDBJ databases">
        <title>The Genome Sequence of Eubacteriaceae bacterium ACC19a.</title>
        <authorList>
            <consortium name="The Broad Institute Genome Sequencing Platform"/>
            <person name="Earl A."/>
            <person name="Ward D."/>
            <person name="Feldgarden M."/>
            <person name="Gevers D."/>
            <person name="Sizova M."/>
            <person name="Hazen A."/>
            <person name="Epstein S."/>
            <person name="Young S.K."/>
            <person name="Zeng Q."/>
            <person name="Gargeya S."/>
            <person name="Fitzgerald M."/>
            <person name="Haas B."/>
            <person name="Abouelleil A."/>
            <person name="Alvarado L."/>
            <person name="Arachchi H.M."/>
            <person name="Berlin A."/>
            <person name="Brown A."/>
            <person name="Chapman S.B."/>
            <person name="Chen Z."/>
            <person name="Dunbar C."/>
            <person name="Freedman E."/>
            <person name="Gearin G."/>
            <person name="Gellesch M."/>
            <person name="Goldberg J."/>
            <person name="Griggs A."/>
            <person name="Gujja S."/>
            <person name="Heiman D."/>
            <person name="Howarth C."/>
            <person name="Larson L."/>
            <person name="Lui A."/>
            <person name="MacDonald P.J.P."/>
            <person name="Montmayeur A."/>
            <person name="Murphy C."/>
            <person name="Neiman D."/>
            <person name="Pearson M."/>
            <person name="Priest M."/>
            <person name="Roberts A."/>
            <person name="Saif S."/>
            <person name="Shea T."/>
            <person name="Shenoy N."/>
            <person name="Sisk P."/>
            <person name="Stolte C."/>
            <person name="Sykes S."/>
            <person name="Wortman J."/>
            <person name="Nusbaum C."/>
            <person name="Birren B."/>
        </authorList>
    </citation>
    <scope>NUCLEOTIDE SEQUENCE [LARGE SCALE GENOMIC DNA]</scope>
    <source>
        <strain evidence="9 10">ACC19a</strain>
    </source>
</reference>
<dbReference type="Proteomes" id="UP000006437">
    <property type="component" value="Unassembled WGS sequence"/>
</dbReference>
<organism evidence="9 10">
    <name type="scientific">Peptoanaerobacter stomatis</name>
    <dbReference type="NCBI Taxonomy" id="796937"/>
    <lineage>
        <taxon>Bacteria</taxon>
        <taxon>Bacillati</taxon>
        <taxon>Bacillota</taxon>
        <taxon>Clostridia</taxon>
        <taxon>Peptostreptococcales</taxon>
        <taxon>Filifactoraceae</taxon>
        <taxon>Peptoanaerobacter</taxon>
    </lineage>
</organism>
<dbReference type="GO" id="GO:0005886">
    <property type="term" value="C:plasma membrane"/>
    <property type="evidence" value="ECO:0007669"/>
    <property type="project" value="UniProtKB-SubCell"/>
</dbReference>
<evidence type="ECO:0000256" key="3">
    <source>
        <dbReference type="ARBA" id="ARBA00022448"/>
    </source>
</evidence>
<evidence type="ECO:0000256" key="5">
    <source>
        <dbReference type="ARBA" id="ARBA00022741"/>
    </source>
</evidence>
<comment type="caution">
    <text evidence="9">The sequence shown here is derived from an EMBL/GenBank/DDBJ whole genome shotgun (WGS) entry which is preliminary data.</text>
</comment>
<evidence type="ECO:0000256" key="4">
    <source>
        <dbReference type="ARBA" id="ARBA00022475"/>
    </source>
</evidence>
<dbReference type="PROSITE" id="PS50893">
    <property type="entry name" value="ABC_TRANSPORTER_2"/>
    <property type="match status" value="1"/>
</dbReference>
<evidence type="ECO:0000256" key="6">
    <source>
        <dbReference type="ARBA" id="ARBA00022840"/>
    </source>
</evidence>
<dbReference type="HOGENOM" id="CLU_000604_1_23_9"/>
<evidence type="ECO:0000256" key="2">
    <source>
        <dbReference type="ARBA" id="ARBA00005417"/>
    </source>
</evidence>
<dbReference type="GO" id="GO:0016887">
    <property type="term" value="F:ATP hydrolysis activity"/>
    <property type="evidence" value="ECO:0007669"/>
    <property type="project" value="InterPro"/>
</dbReference>
<dbReference type="PANTHER" id="PTHR43297">
    <property type="entry name" value="OLIGOPEPTIDE TRANSPORT ATP-BINDING PROTEIN APPD"/>
    <property type="match status" value="1"/>
</dbReference>
<protein>
    <recommendedName>
        <fullName evidence="8">ABC transporter domain-containing protein</fullName>
    </recommendedName>
</protein>
<name>G9WXJ4_9FIRM</name>
<dbReference type="RefSeq" id="WP_009524320.1">
    <property type="nucleotide sequence ID" value="NZ_JH414546.1"/>
</dbReference>
<gene>
    <name evidence="9" type="ORF">HMPREF9629_00083</name>
</gene>
<dbReference type="InterPro" id="IPR017871">
    <property type="entry name" value="ABC_transporter-like_CS"/>
</dbReference>
<sequence>MTYLIKIDELNMFYKKKQVLYDISFELGKKEILSIVGESGSGKSSILRAIYGIMPQTARAYANKFEVLGESIFSNPIKNKGIRNMLGKKIGVVFQEPGSTINPNIKIGKQIIQMFGYNFNLDKDSSIDIGKNALESVKLDPDFIWESYSYSLSGGMKQRVSIAMVLMLKPDIMIMDEPTSALDVTVQKKIMDEIKKLHQEIDMSMIMVTHNLAMAYNISDRMIVLKDGKIVDMGTSKEVVSNPKSDYTKKLIKDMPRF</sequence>
<dbReference type="CDD" id="cd03257">
    <property type="entry name" value="ABC_NikE_OppD_transporters"/>
    <property type="match status" value="1"/>
</dbReference>
<dbReference type="BioCyc" id="EBAC796937-HMP:GMGH-83-MONOMER"/>
<evidence type="ECO:0000256" key="7">
    <source>
        <dbReference type="ARBA" id="ARBA00023136"/>
    </source>
</evidence>
<dbReference type="SUPFAM" id="SSF52540">
    <property type="entry name" value="P-loop containing nucleoside triphosphate hydrolases"/>
    <property type="match status" value="1"/>
</dbReference>
<keyword evidence="7" id="KW-0472">Membrane</keyword>
<comment type="subcellular location">
    <subcellularLocation>
        <location evidence="1">Cell membrane</location>
        <topology evidence="1">Peripheral membrane protein</topology>
    </subcellularLocation>
</comment>
<keyword evidence="4" id="KW-1003">Cell membrane</keyword>
<dbReference type="Gene3D" id="3.40.50.300">
    <property type="entry name" value="P-loop containing nucleotide triphosphate hydrolases"/>
    <property type="match status" value="1"/>
</dbReference>
<dbReference type="SMART" id="SM00382">
    <property type="entry name" value="AAA"/>
    <property type="match status" value="1"/>
</dbReference>
<dbReference type="InterPro" id="IPR050388">
    <property type="entry name" value="ABC_Ni/Peptide_Import"/>
</dbReference>
<feature type="domain" description="ABC transporter" evidence="8">
    <location>
        <begin position="5"/>
        <end position="252"/>
    </location>
</feature>
<keyword evidence="6" id="KW-0067">ATP-binding</keyword>
<dbReference type="InterPro" id="IPR027417">
    <property type="entry name" value="P-loop_NTPase"/>
</dbReference>
<evidence type="ECO:0000256" key="1">
    <source>
        <dbReference type="ARBA" id="ARBA00004202"/>
    </source>
</evidence>
<evidence type="ECO:0000313" key="9">
    <source>
        <dbReference type="EMBL" id="EHL16841.1"/>
    </source>
</evidence>
<dbReference type="PANTHER" id="PTHR43297:SF2">
    <property type="entry name" value="DIPEPTIDE TRANSPORT ATP-BINDING PROTEIN DPPD"/>
    <property type="match status" value="1"/>
</dbReference>
<dbReference type="GO" id="GO:0005524">
    <property type="term" value="F:ATP binding"/>
    <property type="evidence" value="ECO:0007669"/>
    <property type="project" value="UniProtKB-KW"/>
</dbReference>
<dbReference type="Pfam" id="PF00005">
    <property type="entry name" value="ABC_tran"/>
    <property type="match status" value="1"/>
</dbReference>
<dbReference type="PROSITE" id="PS00211">
    <property type="entry name" value="ABC_TRANSPORTER_1"/>
    <property type="match status" value="1"/>
</dbReference>
<dbReference type="InterPro" id="IPR003593">
    <property type="entry name" value="AAA+_ATPase"/>
</dbReference>
<dbReference type="InterPro" id="IPR003439">
    <property type="entry name" value="ABC_transporter-like_ATP-bd"/>
</dbReference>
<evidence type="ECO:0000313" key="10">
    <source>
        <dbReference type="Proteomes" id="UP000006437"/>
    </source>
</evidence>
<keyword evidence="3" id="KW-0813">Transport</keyword>
<comment type="similarity">
    <text evidence="2">Belongs to the ABC transporter superfamily.</text>
</comment>
<evidence type="ECO:0000259" key="8">
    <source>
        <dbReference type="PROSITE" id="PS50893"/>
    </source>
</evidence>
<dbReference type="AlphaFoldDB" id="G9WXJ4"/>
<keyword evidence="5" id="KW-0547">Nucleotide-binding</keyword>
<accession>G9WXJ4</accession>